<dbReference type="OrthoDB" id="2690684at2759"/>
<dbReference type="AlphaFoldDB" id="A0A0C3D6D6"/>
<name>A0A0C3D6D6_9AGAM</name>
<accession>A0A0C3D6D6</accession>
<dbReference type="Proteomes" id="UP000053989">
    <property type="component" value="Unassembled WGS sequence"/>
</dbReference>
<sequence>MPPNPWAVSCLQAAQVAIVADSGFKACSVIANPEGQDLNLQIISTPSCGFAPSWLERLQKFIVDELSENHATISQVIEDKDVEDDVDDVVNEDELLAVAEDEVEQAIDVGADDDPDVRTLELDEEEYEVGTIESELGLTMVVPQDEEEYGTNAVESETGLSTVFLKGSEVLDNEEELPCSSGRWAKRPLILSDSESEVDSDSPQKKKPRIVMDFILIPSLPSKKSDLIGLPFILSVEEISKLAPLPAGAGGSSCETDKYLKHLYNVDLAKVPGRTQKWTGQSGQRVATATVLLDFFINSDIRAWNSVTSLAIPHDHDAIPIANSLIKDDDLSTIGCAFLADYDTIICQNLREGKPCNQGIPLIRLMAHCHGTSSTAHSVPFCKKVNYKYSPQQKAFIHRLLAKYPNIVVTIKELHDLCMHPAQFGPICHLQPPVNGFACTLCDFCILNLCDVLSGGLRGCQVQALNTTTTLWLEVPPLSSSMATPSTSQKPIAAILAEGLAPNPAPYRKLNKHAVLPNLRESGAVDFADRIDPAVAFELVSLPGKSEHALVRRQLAIVRRFQELCKTIVLAPPLLRRLLVKPERGEHCLVDKFNCPTKVKTIKTYALEEVHLLCFIIRCIEGKMYCKAPKSPWEGDSFYLSLTVDQVNSFHALRTLLCQSKPDQDRLSNALASALGSIYTPMNRLDLFVHPYLDPINAYVCLRSLDPKGGFRQPKLLTAIYSKIQFGIRLYLMNQIEKDYVTYTAEPREGDPYDGFICQMRVFLGKWAAKGVVSPLAMLQMAWIRPTCLVACKEPSKVIVMWDSTHSALSVDNHIITIADYKSQVQDTLQTLIKFVDSRVLRNIKLPVDFPEETYDVQTRGYGLFSTSSDELAADNHPSSVFLTELCQTGELCCRIGNEITWDSRALVEWLIDIDHAWSTVLVLVHLLSPPACGTEVVLWQHTNTASSCRHLFLSSNLRTLVTVSNYNKSTAITGLYKHILRVIPHAVSTVIMKLLRIVWPVQTFTVKSQTSTEHQDNVVDIFDTYIFASFGKVWDTQKVSNALKNWFEERLAVPFRLNQHRHFAQAVQRKFLTYDQKDNELEVTANLGLGHGQEAANMNYARQKGDLDLDVTQRMRFETVGSDWIAWHGISVSAPEV</sequence>
<dbReference type="EMBL" id="KN822230">
    <property type="protein sequence ID" value="KIM51974.1"/>
    <property type="molecule type" value="Genomic_DNA"/>
</dbReference>
<dbReference type="STRING" id="1036808.A0A0C3D6D6"/>
<evidence type="ECO:0000313" key="1">
    <source>
        <dbReference type="EMBL" id="KIM51974.1"/>
    </source>
</evidence>
<gene>
    <name evidence="1" type="ORF">SCLCIDRAFT_32998</name>
</gene>
<keyword evidence="2" id="KW-1185">Reference proteome</keyword>
<organism evidence="1 2">
    <name type="scientific">Scleroderma citrinum Foug A</name>
    <dbReference type="NCBI Taxonomy" id="1036808"/>
    <lineage>
        <taxon>Eukaryota</taxon>
        <taxon>Fungi</taxon>
        <taxon>Dikarya</taxon>
        <taxon>Basidiomycota</taxon>
        <taxon>Agaricomycotina</taxon>
        <taxon>Agaricomycetes</taxon>
        <taxon>Agaricomycetidae</taxon>
        <taxon>Boletales</taxon>
        <taxon>Sclerodermatineae</taxon>
        <taxon>Sclerodermataceae</taxon>
        <taxon>Scleroderma</taxon>
    </lineage>
</organism>
<dbReference type="InParanoid" id="A0A0C3D6D6"/>
<protein>
    <submittedName>
        <fullName evidence="1">Uncharacterized protein</fullName>
    </submittedName>
</protein>
<proteinExistence type="predicted"/>
<dbReference type="HOGENOM" id="CLU_005432_0_0_1"/>
<reference evidence="2" key="2">
    <citation type="submission" date="2015-01" db="EMBL/GenBank/DDBJ databases">
        <title>Evolutionary Origins and Diversification of the Mycorrhizal Mutualists.</title>
        <authorList>
            <consortium name="DOE Joint Genome Institute"/>
            <consortium name="Mycorrhizal Genomics Consortium"/>
            <person name="Kohler A."/>
            <person name="Kuo A."/>
            <person name="Nagy L.G."/>
            <person name="Floudas D."/>
            <person name="Copeland A."/>
            <person name="Barry K.W."/>
            <person name="Cichocki N."/>
            <person name="Veneault-Fourrey C."/>
            <person name="LaButti K."/>
            <person name="Lindquist E.A."/>
            <person name="Lipzen A."/>
            <person name="Lundell T."/>
            <person name="Morin E."/>
            <person name="Murat C."/>
            <person name="Riley R."/>
            <person name="Ohm R."/>
            <person name="Sun H."/>
            <person name="Tunlid A."/>
            <person name="Henrissat B."/>
            <person name="Grigoriev I.V."/>
            <person name="Hibbett D.S."/>
            <person name="Martin F."/>
        </authorList>
    </citation>
    <scope>NUCLEOTIDE SEQUENCE [LARGE SCALE GENOMIC DNA]</scope>
    <source>
        <strain evidence="2">Foug A</strain>
    </source>
</reference>
<evidence type="ECO:0000313" key="2">
    <source>
        <dbReference type="Proteomes" id="UP000053989"/>
    </source>
</evidence>
<reference evidence="1 2" key="1">
    <citation type="submission" date="2014-04" db="EMBL/GenBank/DDBJ databases">
        <authorList>
            <consortium name="DOE Joint Genome Institute"/>
            <person name="Kuo A."/>
            <person name="Kohler A."/>
            <person name="Nagy L.G."/>
            <person name="Floudas D."/>
            <person name="Copeland A."/>
            <person name="Barry K.W."/>
            <person name="Cichocki N."/>
            <person name="Veneault-Fourrey C."/>
            <person name="LaButti K."/>
            <person name="Lindquist E.A."/>
            <person name="Lipzen A."/>
            <person name="Lundell T."/>
            <person name="Morin E."/>
            <person name="Murat C."/>
            <person name="Sun H."/>
            <person name="Tunlid A."/>
            <person name="Henrissat B."/>
            <person name="Grigoriev I.V."/>
            <person name="Hibbett D.S."/>
            <person name="Martin F."/>
            <person name="Nordberg H.P."/>
            <person name="Cantor M.N."/>
            <person name="Hua S.X."/>
        </authorList>
    </citation>
    <scope>NUCLEOTIDE SEQUENCE [LARGE SCALE GENOMIC DNA]</scope>
    <source>
        <strain evidence="1 2">Foug A</strain>
    </source>
</reference>